<feature type="transmembrane region" description="Helical" evidence="2">
    <location>
        <begin position="44"/>
        <end position="68"/>
    </location>
</feature>
<feature type="transmembrane region" description="Helical" evidence="2">
    <location>
        <begin position="88"/>
        <end position="108"/>
    </location>
</feature>
<comment type="caution">
    <text evidence="3">The sequence shown here is derived from an EMBL/GenBank/DDBJ whole genome shotgun (WGS) entry which is preliminary data.</text>
</comment>
<keyword evidence="2" id="KW-0472">Membrane</keyword>
<keyword evidence="2" id="KW-0812">Transmembrane</keyword>
<organism evidence="3 4">
    <name type="scientific">Plantactinospora endophytica</name>
    <dbReference type="NCBI Taxonomy" id="673535"/>
    <lineage>
        <taxon>Bacteria</taxon>
        <taxon>Bacillati</taxon>
        <taxon>Actinomycetota</taxon>
        <taxon>Actinomycetes</taxon>
        <taxon>Micromonosporales</taxon>
        <taxon>Micromonosporaceae</taxon>
        <taxon>Plantactinospora</taxon>
    </lineage>
</organism>
<dbReference type="Pfam" id="PF08592">
    <property type="entry name" value="Anthrone_oxy"/>
    <property type="match status" value="1"/>
</dbReference>
<keyword evidence="4" id="KW-1185">Reference proteome</keyword>
<dbReference type="Proteomes" id="UP000646749">
    <property type="component" value="Unassembled WGS sequence"/>
</dbReference>
<feature type="region of interest" description="Disordered" evidence="1">
    <location>
        <begin position="1"/>
        <end position="31"/>
    </location>
</feature>
<feature type="compositionally biased region" description="Basic and acidic residues" evidence="1">
    <location>
        <begin position="12"/>
        <end position="22"/>
    </location>
</feature>
<gene>
    <name evidence="3" type="ORF">Pen02_83170</name>
</gene>
<dbReference type="InterPro" id="IPR013901">
    <property type="entry name" value="Anthrone_oxy"/>
</dbReference>
<proteinExistence type="predicted"/>
<protein>
    <recommendedName>
        <fullName evidence="5">DUF1772 domain-containing protein</fullName>
    </recommendedName>
</protein>
<reference evidence="3 4" key="1">
    <citation type="submission" date="2021-01" db="EMBL/GenBank/DDBJ databases">
        <title>Whole genome shotgun sequence of Plantactinospora endophytica NBRC 110450.</title>
        <authorList>
            <person name="Komaki H."/>
            <person name="Tamura T."/>
        </authorList>
    </citation>
    <scope>NUCLEOTIDE SEQUENCE [LARGE SCALE GENOMIC DNA]</scope>
    <source>
        <strain evidence="3 4">NBRC 110450</strain>
    </source>
</reference>
<dbReference type="RefSeq" id="WP_203871645.1">
    <property type="nucleotide sequence ID" value="NZ_BONW01000065.1"/>
</dbReference>
<accession>A0ABQ4EF76</accession>
<feature type="transmembrane region" description="Helical" evidence="2">
    <location>
        <begin position="162"/>
        <end position="182"/>
    </location>
</feature>
<dbReference type="EMBL" id="BONW01000065">
    <property type="protein sequence ID" value="GIG93381.1"/>
    <property type="molecule type" value="Genomic_DNA"/>
</dbReference>
<name>A0ABQ4EF76_9ACTN</name>
<evidence type="ECO:0000313" key="3">
    <source>
        <dbReference type="EMBL" id="GIG93381.1"/>
    </source>
</evidence>
<sequence length="208" mass="21991">MTSTSAQPARTPGDRAVGDGRGVRGSVGSDAGARGRTVRVVRGLSLLSSGLLAGAFGYGAVNVVQAFQSVPLEVRLTFHTALMRMNGPVMQSVMGVAFLSALVLAVLWRGTPRMLAAGASLLTLTTFLVTRFGNVPINRQIREWLAGSVPADHAAILERWELLNYVRTFTAVAAFVLLLVIVDRATAVAVRPDTGPGARPDAGRKARR</sequence>
<evidence type="ECO:0008006" key="5">
    <source>
        <dbReference type="Google" id="ProtNLM"/>
    </source>
</evidence>
<keyword evidence="2" id="KW-1133">Transmembrane helix</keyword>
<evidence type="ECO:0000256" key="2">
    <source>
        <dbReference type="SAM" id="Phobius"/>
    </source>
</evidence>
<evidence type="ECO:0000313" key="4">
    <source>
        <dbReference type="Proteomes" id="UP000646749"/>
    </source>
</evidence>
<evidence type="ECO:0000256" key="1">
    <source>
        <dbReference type="SAM" id="MobiDB-lite"/>
    </source>
</evidence>
<feature type="transmembrane region" description="Helical" evidence="2">
    <location>
        <begin position="115"/>
        <end position="133"/>
    </location>
</feature>